<dbReference type="GO" id="GO:0005524">
    <property type="term" value="F:ATP binding"/>
    <property type="evidence" value="ECO:0007669"/>
    <property type="project" value="InterPro"/>
</dbReference>
<dbReference type="InterPro" id="IPR003593">
    <property type="entry name" value="AAA+_ATPase"/>
</dbReference>
<dbReference type="RefSeq" id="XP_003022402.1">
    <property type="nucleotide sequence ID" value="XM_003022356.1"/>
</dbReference>
<dbReference type="AlphaFoldDB" id="D4D8M9"/>
<evidence type="ECO:0000259" key="2">
    <source>
        <dbReference type="SMART" id="SM00382"/>
    </source>
</evidence>
<dbReference type="CDD" id="cd00009">
    <property type="entry name" value="AAA"/>
    <property type="match status" value="1"/>
</dbReference>
<dbReference type="SMART" id="SM00382">
    <property type="entry name" value="AAA"/>
    <property type="match status" value="1"/>
</dbReference>
<evidence type="ECO:0000313" key="4">
    <source>
        <dbReference type="Proteomes" id="UP000008383"/>
    </source>
</evidence>
<feature type="compositionally biased region" description="Gly residues" evidence="1">
    <location>
        <begin position="948"/>
        <end position="958"/>
    </location>
</feature>
<protein>
    <recommendedName>
        <fullName evidence="2">AAA+ ATPase domain-containing protein</fullName>
    </recommendedName>
</protein>
<feature type="region of interest" description="Disordered" evidence="1">
    <location>
        <begin position="36"/>
        <end position="93"/>
    </location>
</feature>
<feature type="compositionally biased region" description="Gly residues" evidence="1">
    <location>
        <begin position="895"/>
        <end position="905"/>
    </location>
</feature>
<dbReference type="Gene3D" id="3.40.50.300">
    <property type="entry name" value="P-loop containing nucleotide triphosphate hydrolases"/>
    <property type="match status" value="1"/>
</dbReference>
<dbReference type="PANTHER" id="PTHR23389:SF3">
    <property type="entry name" value="CHROMOSOME TRANSMISSION FIDELITY PROTEIN 18 HOMOLOG"/>
    <property type="match status" value="1"/>
</dbReference>
<gene>
    <name evidence="3" type="ORF">TRV_03466</name>
</gene>
<dbReference type="GO" id="GO:0003677">
    <property type="term" value="F:DNA binding"/>
    <property type="evidence" value="ECO:0007669"/>
    <property type="project" value="TreeGrafter"/>
</dbReference>
<dbReference type="InterPro" id="IPR027417">
    <property type="entry name" value="P-loop_NTPase"/>
</dbReference>
<dbReference type="PANTHER" id="PTHR23389">
    <property type="entry name" value="CHROMOSOME TRANSMISSION FIDELITY FACTOR 18"/>
    <property type="match status" value="1"/>
</dbReference>
<feature type="compositionally biased region" description="Acidic residues" evidence="1">
    <location>
        <begin position="60"/>
        <end position="73"/>
    </location>
</feature>
<dbReference type="GeneID" id="9580949"/>
<feature type="region of interest" description="Disordered" evidence="1">
    <location>
        <begin position="884"/>
        <end position="967"/>
    </location>
</feature>
<keyword evidence="4" id="KW-1185">Reference proteome</keyword>
<dbReference type="Pfam" id="PF00004">
    <property type="entry name" value="AAA"/>
    <property type="match status" value="1"/>
</dbReference>
<dbReference type="Proteomes" id="UP000008383">
    <property type="component" value="Unassembled WGS sequence"/>
</dbReference>
<sequence length="994" mass="108926">MKTATVDGDDERSTMALSCSPRPLLQELPMMSAADHAKRKFEGGPETEIPKRVKTGPFVMDDDDDDDDDDDVVGDNGIFQSHPHPDASSHRLDNEKAGLEEADSLWQRKAIVSQEASTRPQVTAEQYTSVSIKTCSGKVKYIRQRVKKDHVPYEKLIAERSVTAAGKATRSYYGIDIHQLMDEAKRLEPSAPAAVPSVEAQGSAPGTAKPAHRLWTEKYRARSFKDLIGDDRTHRTVLRWLKAWDPIVFPGLAKPKLKKDNFSNDAEERAHRKVLLLTGPPGLGKTTLAHICAKQVGYEVLEINASDERSRTVVTGRIKDAVGTENVRGVTIVEDGKVIRKPGKPVCVIIDEVDGVVGGSGGGGEGGFMKALIDLVQLDQRNSSRSKTDGQGTGRKGKKKGDNFRLLRPLILICNDVYHPSLRPLRQASIAEIIHVRRVPFDQVVQRVKSIFEKEGIQCDADGARKLCETTWGVSGTRNQALSRGTGEGDIRGILVEAEWVAHKLRYDGLTSSSRLTKLWLERHILHNQQGSGLSRGLGRGGAKEIVSRVFLDGAGFPHDRQDKQGFQDPFSREKSKAPVGVAELRKRAAISRLSEMIDASGEYDRCVTECFLTYPTQTFQDDTLLSKPNAAYDWLCFHDQISSKVFSNQDWELNPYLSQATIAFHHLFASSHKSEDGSKMDIDGDGEEEHPFAGPRADFAAFEAEKQNRAILVEFQSSLSAPLNRTFHSTETVVTELVPSLTRMLAPDIRPTLIGNSGGKGAVASVRKDSERALLKAAVGIMHGLGVTFEKTKLETEAGGYGGYIYRMEPYVFLSAFINKPIHCFSPLRPNVTLANHTRRSLDSLNSFSKVKGTALASGSISAPVRYAVRQALDQEYRKSLIKRQSEAQNPHYGGPGSSKGGNGNDNADDNEDSSKQAKSGRSIGPKRDFFGRVIQEKPQGNNSLGAGPGSGKGAGPGHDASKKAKKVWVSYHEGFSNAVRKKITMTELLSGL</sequence>
<feature type="compositionally biased region" description="Basic and acidic residues" evidence="1">
    <location>
        <begin position="83"/>
        <end position="93"/>
    </location>
</feature>
<evidence type="ECO:0000313" key="3">
    <source>
        <dbReference type="EMBL" id="EFE41784.1"/>
    </source>
</evidence>
<dbReference type="InterPro" id="IPR003959">
    <property type="entry name" value="ATPase_AAA_core"/>
</dbReference>
<feature type="domain" description="AAA+ ATPase" evidence="2">
    <location>
        <begin position="271"/>
        <end position="440"/>
    </location>
</feature>
<proteinExistence type="predicted"/>
<dbReference type="GO" id="GO:0016887">
    <property type="term" value="F:ATP hydrolysis activity"/>
    <property type="evidence" value="ECO:0007669"/>
    <property type="project" value="InterPro"/>
</dbReference>
<dbReference type="KEGG" id="tve:TRV_03466"/>
<dbReference type="EMBL" id="ACYE01000180">
    <property type="protein sequence ID" value="EFE41784.1"/>
    <property type="molecule type" value="Genomic_DNA"/>
</dbReference>
<dbReference type="SUPFAM" id="SSF52540">
    <property type="entry name" value="P-loop containing nucleoside triphosphate hydrolases"/>
    <property type="match status" value="1"/>
</dbReference>
<reference evidence="4" key="1">
    <citation type="journal article" date="2011" name="Genome Biol.">
        <title>Comparative and functional genomics provide insights into the pathogenicity of dermatophytic fungi.</title>
        <authorList>
            <person name="Burmester A."/>
            <person name="Shelest E."/>
            <person name="Gloeckner G."/>
            <person name="Heddergott C."/>
            <person name="Schindler S."/>
            <person name="Staib P."/>
            <person name="Heidel A."/>
            <person name="Felder M."/>
            <person name="Petzold A."/>
            <person name="Szafranski K."/>
            <person name="Feuermann M."/>
            <person name="Pedruzzi I."/>
            <person name="Priebe S."/>
            <person name="Groth M."/>
            <person name="Winkler R."/>
            <person name="Li W."/>
            <person name="Kniemeyer O."/>
            <person name="Schroeckh V."/>
            <person name="Hertweck C."/>
            <person name="Hube B."/>
            <person name="White T.C."/>
            <person name="Platzer M."/>
            <person name="Guthke R."/>
            <person name="Heitman J."/>
            <person name="Woestemeyer J."/>
            <person name="Zipfel P.F."/>
            <person name="Monod M."/>
            <person name="Brakhage A.A."/>
        </authorList>
    </citation>
    <scope>NUCLEOTIDE SEQUENCE [LARGE SCALE GENOMIC DNA]</scope>
    <source>
        <strain evidence="4">HKI 0517</strain>
    </source>
</reference>
<accession>D4D8M9</accession>
<dbReference type="GO" id="GO:0005634">
    <property type="term" value="C:nucleus"/>
    <property type="evidence" value="ECO:0007669"/>
    <property type="project" value="TreeGrafter"/>
</dbReference>
<feature type="region of interest" description="Disordered" evidence="1">
    <location>
        <begin position="382"/>
        <end position="401"/>
    </location>
</feature>
<evidence type="ECO:0000256" key="1">
    <source>
        <dbReference type="SAM" id="MobiDB-lite"/>
    </source>
</evidence>
<comment type="caution">
    <text evidence="3">The sequence shown here is derived from an EMBL/GenBank/DDBJ whole genome shotgun (WGS) entry which is preliminary data.</text>
</comment>
<feature type="compositionally biased region" description="Basic and acidic residues" evidence="1">
    <location>
        <begin position="40"/>
        <end position="51"/>
    </location>
</feature>
<organism evidence="3 4">
    <name type="scientific">Trichophyton verrucosum (strain HKI 0517)</name>
    <dbReference type="NCBI Taxonomy" id="663202"/>
    <lineage>
        <taxon>Eukaryota</taxon>
        <taxon>Fungi</taxon>
        <taxon>Dikarya</taxon>
        <taxon>Ascomycota</taxon>
        <taxon>Pezizomycotina</taxon>
        <taxon>Eurotiomycetes</taxon>
        <taxon>Eurotiomycetidae</taxon>
        <taxon>Onygenales</taxon>
        <taxon>Arthrodermataceae</taxon>
        <taxon>Trichophyton</taxon>
    </lineage>
</organism>
<dbReference type="OrthoDB" id="2195431at2759"/>
<name>D4D8M9_TRIVH</name>
<dbReference type="HOGENOM" id="CLU_004894_0_0_1"/>